<dbReference type="AlphaFoldDB" id="A0A1I2T5A9"/>
<dbReference type="RefSeq" id="WP_090991638.1">
    <property type="nucleotide sequence ID" value="NZ_FOPP01000001.1"/>
</dbReference>
<name>A0A1I2T5A9_9SPHI</name>
<evidence type="ECO:0000259" key="1">
    <source>
        <dbReference type="Pfam" id="PF03372"/>
    </source>
</evidence>
<dbReference type="OrthoDB" id="9778989at2"/>
<organism evidence="2 3">
    <name type="scientific">Pedobacter insulae</name>
    <dbReference type="NCBI Taxonomy" id="414048"/>
    <lineage>
        <taxon>Bacteria</taxon>
        <taxon>Pseudomonadati</taxon>
        <taxon>Bacteroidota</taxon>
        <taxon>Sphingobacteriia</taxon>
        <taxon>Sphingobacteriales</taxon>
        <taxon>Sphingobacteriaceae</taxon>
        <taxon>Pedobacter</taxon>
    </lineage>
</organism>
<dbReference type="GO" id="GO:0006506">
    <property type="term" value="P:GPI anchor biosynthetic process"/>
    <property type="evidence" value="ECO:0007669"/>
    <property type="project" value="TreeGrafter"/>
</dbReference>
<sequence>MKLFQPLLYLFLFSTQVVLAQNKPMKFLSYNILEGMKLDTVINKPAFAAWLKTQDADVLALQEVTGFTQSSLEKLALSYGHPYAVLLIEGEKFPVAITSKYPITNVKKITDNMDRGFILAEIIGFQIAVLHFTPFDYRKRRQEVALLLAEIKAKAVNKNWVMMGDFNTVSPLDSSAYTDGKLIANYIAYEKKYAPILKLVNGKIDYTVIQDILDYKFVDALKLKHQDFIKTVHPKAFEPKNGPDVPSRIDFIFVSPDLKNKVMGAEVIKDDFTHVRSDHYPVYITIQQ</sequence>
<dbReference type="EMBL" id="FOPP01000001">
    <property type="protein sequence ID" value="SFG58377.1"/>
    <property type="molecule type" value="Genomic_DNA"/>
</dbReference>
<dbReference type="Pfam" id="PF03372">
    <property type="entry name" value="Exo_endo_phos"/>
    <property type="match status" value="1"/>
</dbReference>
<dbReference type="PANTHER" id="PTHR14859:SF1">
    <property type="entry name" value="PGAP2-INTERACTING PROTEIN"/>
    <property type="match status" value="1"/>
</dbReference>
<dbReference type="InterPro" id="IPR051916">
    <property type="entry name" value="GPI-anchor_lipid_remodeler"/>
</dbReference>
<gene>
    <name evidence="2" type="ORF">SAMN04489864_101145</name>
</gene>
<dbReference type="GO" id="GO:0016020">
    <property type="term" value="C:membrane"/>
    <property type="evidence" value="ECO:0007669"/>
    <property type="project" value="GOC"/>
</dbReference>
<reference evidence="2 3" key="1">
    <citation type="submission" date="2016-10" db="EMBL/GenBank/DDBJ databases">
        <authorList>
            <person name="de Groot N.N."/>
        </authorList>
    </citation>
    <scope>NUCLEOTIDE SEQUENCE [LARGE SCALE GENOMIC DNA]</scope>
    <source>
        <strain evidence="2 3">DSM 18684</strain>
    </source>
</reference>
<evidence type="ECO:0000313" key="2">
    <source>
        <dbReference type="EMBL" id="SFG58377.1"/>
    </source>
</evidence>
<feature type="domain" description="Endonuclease/exonuclease/phosphatase" evidence="1">
    <location>
        <begin position="28"/>
        <end position="279"/>
    </location>
</feature>
<dbReference type="PANTHER" id="PTHR14859">
    <property type="entry name" value="CALCOFLUOR WHITE HYPERSENSITIVE PROTEIN PRECURSOR"/>
    <property type="match status" value="1"/>
</dbReference>
<dbReference type="GO" id="GO:0003824">
    <property type="term" value="F:catalytic activity"/>
    <property type="evidence" value="ECO:0007669"/>
    <property type="project" value="InterPro"/>
</dbReference>
<keyword evidence="3" id="KW-1185">Reference proteome</keyword>
<dbReference type="SUPFAM" id="SSF56219">
    <property type="entry name" value="DNase I-like"/>
    <property type="match status" value="1"/>
</dbReference>
<proteinExistence type="predicted"/>
<dbReference type="InterPro" id="IPR036691">
    <property type="entry name" value="Endo/exonu/phosph_ase_sf"/>
</dbReference>
<accession>A0A1I2T5A9</accession>
<dbReference type="Proteomes" id="UP000199666">
    <property type="component" value="Unassembled WGS sequence"/>
</dbReference>
<dbReference type="Gene3D" id="3.60.10.10">
    <property type="entry name" value="Endonuclease/exonuclease/phosphatase"/>
    <property type="match status" value="1"/>
</dbReference>
<dbReference type="InterPro" id="IPR005135">
    <property type="entry name" value="Endo/exonuclease/phosphatase"/>
</dbReference>
<protein>
    <submittedName>
        <fullName evidence="2">Exodeoxyribonuclease-3</fullName>
    </submittedName>
</protein>
<dbReference type="STRING" id="414048.SAMN04489864_101145"/>
<evidence type="ECO:0000313" key="3">
    <source>
        <dbReference type="Proteomes" id="UP000199666"/>
    </source>
</evidence>